<protein>
    <submittedName>
        <fullName evidence="3">Transcriptional regulator, contains XRE-family HTH domain</fullName>
    </submittedName>
</protein>
<name>A0A1I6MI01_9RHOB</name>
<dbReference type="EMBL" id="FOZM01000001">
    <property type="protein sequence ID" value="SFS15345.1"/>
    <property type="molecule type" value="Genomic_DNA"/>
</dbReference>
<dbReference type="GO" id="GO:0003677">
    <property type="term" value="F:DNA binding"/>
    <property type="evidence" value="ECO:0007669"/>
    <property type="project" value="UniProtKB-KW"/>
</dbReference>
<reference evidence="3 4" key="1">
    <citation type="submission" date="2016-10" db="EMBL/GenBank/DDBJ databases">
        <authorList>
            <person name="de Groot N.N."/>
        </authorList>
    </citation>
    <scope>NUCLEOTIDE SEQUENCE [LARGE SCALE GENOMIC DNA]</scope>
    <source>
        <strain evidence="3 4">DSM 29433</strain>
    </source>
</reference>
<dbReference type="Gene3D" id="1.10.260.40">
    <property type="entry name" value="lambda repressor-like DNA-binding domains"/>
    <property type="match status" value="1"/>
</dbReference>
<dbReference type="PROSITE" id="PS50943">
    <property type="entry name" value="HTH_CROC1"/>
    <property type="match status" value="1"/>
</dbReference>
<dbReference type="PANTHER" id="PTHR46558">
    <property type="entry name" value="TRACRIPTIONAL REGULATORY PROTEIN-RELATED-RELATED"/>
    <property type="match status" value="1"/>
</dbReference>
<evidence type="ECO:0000313" key="3">
    <source>
        <dbReference type="EMBL" id="SFS15345.1"/>
    </source>
</evidence>
<dbReference type="SUPFAM" id="SSF47413">
    <property type="entry name" value="lambda repressor-like DNA-binding domains"/>
    <property type="match status" value="1"/>
</dbReference>
<evidence type="ECO:0000313" key="4">
    <source>
        <dbReference type="Proteomes" id="UP000198926"/>
    </source>
</evidence>
<gene>
    <name evidence="3" type="ORF">SAMN05444714_1843</name>
</gene>
<proteinExistence type="predicted"/>
<dbReference type="InterPro" id="IPR001387">
    <property type="entry name" value="Cro/C1-type_HTH"/>
</dbReference>
<dbReference type="RefSeq" id="WP_131802560.1">
    <property type="nucleotide sequence ID" value="NZ_FOZM01000001.1"/>
</dbReference>
<dbReference type="PANTHER" id="PTHR46558:SF11">
    <property type="entry name" value="HTH-TYPE TRANSCRIPTIONAL REGULATOR XRE"/>
    <property type="match status" value="1"/>
</dbReference>
<accession>A0A1I6MI01</accession>
<dbReference type="STRING" id="1123755.SAMN05444714_1843"/>
<dbReference type="CDD" id="cd00093">
    <property type="entry name" value="HTH_XRE"/>
    <property type="match status" value="1"/>
</dbReference>
<evidence type="ECO:0000256" key="1">
    <source>
        <dbReference type="ARBA" id="ARBA00023125"/>
    </source>
</evidence>
<keyword evidence="4" id="KW-1185">Reference proteome</keyword>
<organism evidence="3 4">
    <name type="scientific">Yoonia litorea</name>
    <dbReference type="NCBI Taxonomy" id="1123755"/>
    <lineage>
        <taxon>Bacteria</taxon>
        <taxon>Pseudomonadati</taxon>
        <taxon>Pseudomonadota</taxon>
        <taxon>Alphaproteobacteria</taxon>
        <taxon>Rhodobacterales</taxon>
        <taxon>Paracoccaceae</taxon>
        <taxon>Yoonia</taxon>
    </lineage>
</organism>
<dbReference type="Proteomes" id="UP000198926">
    <property type="component" value="Unassembled WGS sequence"/>
</dbReference>
<feature type="domain" description="HTH cro/C1-type" evidence="2">
    <location>
        <begin position="23"/>
        <end position="77"/>
    </location>
</feature>
<dbReference type="InterPro" id="IPR010982">
    <property type="entry name" value="Lambda_DNA-bd_dom_sf"/>
</dbReference>
<dbReference type="OrthoDB" id="5683219at2"/>
<evidence type="ECO:0000259" key="2">
    <source>
        <dbReference type="PROSITE" id="PS50943"/>
    </source>
</evidence>
<sequence>MSKSHLQPAESEADAYTYVGRELRKLRLERGMTQAQVAEIISVSPQQYQKYEDAQSKCSLNNLIALADHYGTSLSRFLPGSADENEKSPEPIENEADLLARLVTAFVSLDDGPEKLRLVQLVEAIGAAKQRPYKDEVE</sequence>
<dbReference type="SMART" id="SM00530">
    <property type="entry name" value="HTH_XRE"/>
    <property type="match status" value="1"/>
</dbReference>
<dbReference type="Pfam" id="PF01381">
    <property type="entry name" value="HTH_3"/>
    <property type="match status" value="1"/>
</dbReference>
<dbReference type="AlphaFoldDB" id="A0A1I6MI01"/>
<keyword evidence="1" id="KW-0238">DNA-binding</keyword>